<name>A0A8J6JIX7_9FIRM</name>
<dbReference type="SUPFAM" id="SSF46785">
    <property type="entry name" value="Winged helix' DNA-binding domain"/>
    <property type="match status" value="1"/>
</dbReference>
<keyword evidence="6" id="KW-1185">Reference proteome</keyword>
<dbReference type="Pfam" id="PF07729">
    <property type="entry name" value="FCD"/>
    <property type="match status" value="1"/>
</dbReference>
<dbReference type="PRINTS" id="PR00035">
    <property type="entry name" value="HTHGNTR"/>
</dbReference>
<reference evidence="5" key="1">
    <citation type="submission" date="2020-08" db="EMBL/GenBank/DDBJ databases">
        <title>Genome public.</title>
        <authorList>
            <person name="Liu C."/>
            <person name="Sun Q."/>
        </authorList>
    </citation>
    <scope>NUCLEOTIDE SEQUENCE</scope>
    <source>
        <strain evidence="5">NSJ-52</strain>
    </source>
</reference>
<keyword evidence="2" id="KW-0238">DNA-binding</keyword>
<dbReference type="EMBL" id="JACOPQ010000001">
    <property type="protein sequence ID" value="MBC5735569.1"/>
    <property type="molecule type" value="Genomic_DNA"/>
</dbReference>
<dbReference type="InterPro" id="IPR036390">
    <property type="entry name" value="WH_DNA-bd_sf"/>
</dbReference>
<accession>A0A8J6JIX7</accession>
<evidence type="ECO:0000259" key="4">
    <source>
        <dbReference type="PROSITE" id="PS50949"/>
    </source>
</evidence>
<dbReference type="Gene3D" id="1.10.10.10">
    <property type="entry name" value="Winged helix-like DNA-binding domain superfamily/Winged helix DNA-binding domain"/>
    <property type="match status" value="1"/>
</dbReference>
<dbReference type="Gene3D" id="1.20.120.530">
    <property type="entry name" value="GntR ligand-binding domain-like"/>
    <property type="match status" value="1"/>
</dbReference>
<gene>
    <name evidence="5" type="ORF">H8S62_00920</name>
</gene>
<dbReference type="PROSITE" id="PS50949">
    <property type="entry name" value="HTH_GNTR"/>
    <property type="match status" value="1"/>
</dbReference>
<feature type="domain" description="HTH gntR-type" evidence="4">
    <location>
        <begin position="9"/>
        <end position="77"/>
    </location>
</feature>
<evidence type="ECO:0000313" key="6">
    <source>
        <dbReference type="Proteomes" id="UP000607645"/>
    </source>
</evidence>
<keyword evidence="3" id="KW-0804">Transcription</keyword>
<comment type="caution">
    <text evidence="5">The sequence shown here is derived from an EMBL/GenBank/DDBJ whole genome shotgun (WGS) entry which is preliminary data.</text>
</comment>
<evidence type="ECO:0000313" key="5">
    <source>
        <dbReference type="EMBL" id="MBC5735569.1"/>
    </source>
</evidence>
<dbReference type="SMART" id="SM00345">
    <property type="entry name" value="HTH_GNTR"/>
    <property type="match status" value="1"/>
</dbReference>
<dbReference type="InterPro" id="IPR036388">
    <property type="entry name" value="WH-like_DNA-bd_sf"/>
</dbReference>
<dbReference type="SMART" id="SM00895">
    <property type="entry name" value="FCD"/>
    <property type="match status" value="1"/>
</dbReference>
<dbReference type="AlphaFoldDB" id="A0A8J6JIX7"/>
<dbReference type="Pfam" id="PF00392">
    <property type="entry name" value="GntR"/>
    <property type="match status" value="1"/>
</dbReference>
<dbReference type="CDD" id="cd07377">
    <property type="entry name" value="WHTH_GntR"/>
    <property type="match status" value="1"/>
</dbReference>
<evidence type="ECO:0000256" key="2">
    <source>
        <dbReference type="ARBA" id="ARBA00023125"/>
    </source>
</evidence>
<dbReference type="SUPFAM" id="SSF48008">
    <property type="entry name" value="GntR ligand-binding domain-like"/>
    <property type="match status" value="1"/>
</dbReference>
<protein>
    <submittedName>
        <fullName evidence="5">FadR family transcriptional regulator</fullName>
    </submittedName>
</protein>
<evidence type="ECO:0000256" key="3">
    <source>
        <dbReference type="ARBA" id="ARBA00023163"/>
    </source>
</evidence>
<evidence type="ECO:0000256" key="1">
    <source>
        <dbReference type="ARBA" id="ARBA00023015"/>
    </source>
</evidence>
<dbReference type="Proteomes" id="UP000607645">
    <property type="component" value="Unassembled WGS sequence"/>
</dbReference>
<dbReference type="GO" id="GO:0003700">
    <property type="term" value="F:DNA-binding transcription factor activity"/>
    <property type="evidence" value="ECO:0007669"/>
    <property type="project" value="InterPro"/>
</dbReference>
<keyword evidence="1" id="KW-0805">Transcription regulation</keyword>
<dbReference type="GO" id="GO:0003677">
    <property type="term" value="F:DNA binding"/>
    <property type="evidence" value="ECO:0007669"/>
    <property type="project" value="UniProtKB-KW"/>
</dbReference>
<dbReference type="InterPro" id="IPR000524">
    <property type="entry name" value="Tscrpt_reg_HTH_GntR"/>
</dbReference>
<proteinExistence type="predicted"/>
<sequence length="235" mass="26749">MEFQKLQAPSLKELFIREIENRILSGALEIGSQLPTERELAEQMGVSRAVVNGGVAVLAGKGFLEIRPRVGIFVADYRRKGTMETMAAIMNYNGGTLRRDEIRSILEFKLLIDTFSLKSLIPRVTDQDTDRLWGLLERLHGCAAADSAAEAAFGYYHELCVLSGNTFAPLIYYSSKPVIIPLWQRYMRRYGVQTIYQHSYQLFRRIVERDLEGALEWAAAYVNEAIQGSREIYEE</sequence>
<dbReference type="PANTHER" id="PTHR43537">
    <property type="entry name" value="TRANSCRIPTIONAL REGULATOR, GNTR FAMILY"/>
    <property type="match status" value="1"/>
</dbReference>
<dbReference type="InterPro" id="IPR011711">
    <property type="entry name" value="GntR_C"/>
</dbReference>
<organism evidence="5 6">
    <name type="scientific">Lawsonibacter faecis</name>
    <dbReference type="NCBI Taxonomy" id="2763052"/>
    <lineage>
        <taxon>Bacteria</taxon>
        <taxon>Bacillati</taxon>
        <taxon>Bacillota</taxon>
        <taxon>Clostridia</taxon>
        <taxon>Eubacteriales</taxon>
        <taxon>Oscillospiraceae</taxon>
        <taxon>Lawsonibacter</taxon>
    </lineage>
</organism>
<dbReference type="InterPro" id="IPR008920">
    <property type="entry name" value="TF_FadR/GntR_C"/>
</dbReference>
<dbReference type="PANTHER" id="PTHR43537:SF5">
    <property type="entry name" value="UXU OPERON TRANSCRIPTIONAL REGULATOR"/>
    <property type="match status" value="1"/>
</dbReference>
<dbReference type="RefSeq" id="WP_155145270.1">
    <property type="nucleotide sequence ID" value="NZ_JACOPQ010000001.1"/>
</dbReference>